<dbReference type="EMBL" id="BLRZ01000027">
    <property type="protein sequence ID" value="GFP29845.1"/>
    <property type="molecule type" value="Genomic_DNA"/>
</dbReference>
<reference evidence="3 4" key="1">
    <citation type="journal article" date="2020" name="Front. Microbiol.">
        <title>Single-cell genomics of novel Actinobacteria with the Wood-Ljungdahl pathway discovered in a serpentinizing system.</title>
        <authorList>
            <person name="Merino N."/>
            <person name="Kawai M."/>
            <person name="Boyd E.S."/>
            <person name="Colman D.R."/>
            <person name="McGlynn S.E."/>
            <person name="Nealson K.H."/>
            <person name="Kurokawa K."/>
            <person name="Hongoh Y."/>
        </authorList>
    </citation>
    <scope>NUCLEOTIDE SEQUENCE [LARGE SCALE GENOMIC DNA]</scope>
    <source>
        <strain evidence="1 4">S34</strain>
        <strain evidence="2 3">S47</strain>
    </source>
</reference>
<organism evidence="1 4">
    <name type="scientific">Candidatus Hakubella thermalkaliphila</name>
    <dbReference type="NCBI Taxonomy" id="2754717"/>
    <lineage>
        <taxon>Bacteria</taxon>
        <taxon>Bacillati</taxon>
        <taxon>Actinomycetota</taxon>
        <taxon>Actinomycetota incertae sedis</taxon>
        <taxon>Candidatus Hakubellales</taxon>
        <taxon>Candidatus Hakubellaceae</taxon>
        <taxon>Candidatus Hakubella</taxon>
    </lineage>
</organism>
<dbReference type="Proteomes" id="UP000569018">
    <property type="component" value="Unassembled WGS sequence"/>
</dbReference>
<accession>A0A6V8PAY5</accession>
<dbReference type="Proteomes" id="UP000588083">
    <property type="component" value="Unassembled WGS sequence"/>
</dbReference>
<protein>
    <submittedName>
        <fullName evidence="1">Xanthine dehydrogenase accessory factor</fullName>
    </submittedName>
</protein>
<dbReference type="InterPro" id="IPR017695">
    <property type="entry name" value="Se-dep_Mo_hydrolase_YqeB"/>
</dbReference>
<dbReference type="AlphaFoldDB" id="A0A6V8PAY5"/>
<proteinExistence type="predicted"/>
<sequence length="349" mass="37999">MEEGSGGPPAQAEKKEKARSIQSYFLDFDTPSFAGHSFGHFQRTDPGGLRVPHEILGVSESSVSPEGNPDGRFREIRRMWVTILNNILVLIKGAGDLATGVAVSLHKCGMKVIMIEIAQPRAIRGTVALAEAIYEGQMEVEEVRAIRAARFQDAEEIIGKGHIPIFVDEKGEAIAHFRPEVVVDATMAKRNLGTHLEDARIVIALGPGFTAGEDVHAVVETMRGHYLGRVIFDGRAMENTGIPADIQGYGLERVLRAPTRGKVRTLRNIGDFVQKGEIVAYVDGQPVRAGISGVIRGMIKSGIEVEEDLKIGDVDPRGVREYCYTISDKSRAIGRAALEAILILLRTTP</sequence>
<evidence type="ECO:0000313" key="3">
    <source>
        <dbReference type="Proteomes" id="UP000569018"/>
    </source>
</evidence>
<dbReference type="EMBL" id="BLSD01000123">
    <property type="protein sequence ID" value="GFP40006.1"/>
    <property type="molecule type" value="Genomic_DNA"/>
</dbReference>
<dbReference type="RefSeq" id="WP_308751055.1">
    <property type="nucleotide sequence ID" value="NZ_BLRZ01000027.1"/>
</dbReference>
<comment type="caution">
    <text evidence="1">The sequence shown here is derived from an EMBL/GenBank/DDBJ whole genome shotgun (WGS) entry which is preliminary data.</text>
</comment>
<evidence type="ECO:0000313" key="1">
    <source>
        <dbReference type="EMBL" id="GFP29845.1"/>
    </source>
</evidence>
<evidence type="ECO:0000313" key="4">
    <source>
        <dbReference type="Proteomes" id="UP000588083"/>
    </source>
</evidence>
<evidence type="ECO:0000313" key="2">
    <source>
        <dbReference type="EMBL" id="GFP40006.1"/>
    </source>
</evidence>
<keyword evidence="4" id="KW-1185">Reference proteome</keyword>
<dbReference type="NCBIfam" id="TIGR03309">
    <property type="entry name" value="matur_yqeB"/>
    <property type="match status" value="1"/>
</dbReference>
<name>A0A6V8PAY5_9ACTN</name>
<gene>
    <name evidence="1" type="ORF">HKBW3S34_00765</name>
    <name evidence="2" type="ORF">HKBW3S47_01703</name>
</gene>